<dbReference type="Proteomes" id="UP000886523">
    <property type="component" value="Unassembled WGS sequence"/>
</dbReference>
<reference evidence="1" key="1">
    <citation type="journal article" date="2020" name="Nat. Commun.">
        <title>Large-scale genome sequencing of mycorrhizal fungi provides insights into the early evolution of symbiotic traits.</title>
        <authorList>
            <person name="Miyauchi S."/>
            <person name="Kiss E."/>
            <person name="Kuo A."/>
            <person name="Drula E."/>
            <person name="Kohler A."/>
            <person name="Sanchez-Garcia M."/>
            <person name="Morin E."/>
            <person name="Andreopoulos B."/>
            <person name="Barry K.W."/>
            <person name="Bonito G."/>
            <person name="Buee M."/>
            <person name="Carver A."/>
            <person name="Chen C."/>
            <person name="Cichocki N."/>
            <person name="Clum A."/>
            <person name="Culley D."/>
            <person name="Crous P.W."/>
            <person name="Fauchery L."/>
            <person name="Girlanda M."/>
            <person name="Hayes R.D."/>
            <person name="Keri Z."/>
            <person name="LaButti K."/>
            <person name="Lipzen A."/>
            <person name="Lombard V."/>
            <person name="Magnuson J."/>
            <person name="Maillard F."/>
            <person name="Murat C."/>
            <person name="Nolan M."/>
            <person name="Ohm R.A."/>
            <person name="Pangilinan J."/>
            <person name="Pereira M.F."/>
            <person name="Perotto S."/>
            <person name="Peter M."/>
            <person name="Pfister S."/>
            <person name="Riley R."/>
            <person name="Sitrit Y."/>
            <person name="Stielow J.B."/>
            <person name="Szollosi G."/>
            <person name="Zifcakova L."/>
            <person name="Stursova M."/>
            <person name="Spatafora J.W."/>
            <person name="Tedersoo L."/>
            <person name="Vaario L.M."/>
            <person name="Yamada A."/>
            <person name="Yan M."/>
            <person name="Wang P."/>
            <person name="Xu J."/>
            <person name="Bruns T."/>
            <person name="Baldrian P."/>
            <person name="Vilgalys R."/>
            <person name="Dunand C."/>
            <person name="Henrissat B."/>
            <person name="Grigoriev I.V."/>
            <person name="Hibbett D."/>
            <person name="Nagy L.G."/>
            <person name="Martin F.M."/>
        </authorList>
    </citation>
    <scope>NUCLEOTIDE SEQUENCE</scope>
    <source>
        <strain evidence="1">UP504</strain>
    </source>
</reference>
<sequence length="165" mass="18647">MQTPHISCPKVSSILGGRVEGGNMPIVEGTPTATRLFTLKRNLMAIRDDALRWSRFNVLDSLVKRDKIKTGISRHGENLTDCFNTFQILTSLRAIQSRGQSRDDCISRFIRWCPWQPLKRLVTRLFWDSTVFFERPAGQAVFEQIAVAVQGRLEQVGLQATSTPA</sequence>
<evidence type="ECO:0000313" key="2">
    <source>
        <dbReference type="Proteomes" id="UP000886523"/>
    </source>
</evidence>
<accession>A0A9P6AZF5</accession>
<gene>
    <name evidence="1" type="ORF">BS47DRAFT_867759</name>
</gene>
<organism evidence="1 2">
    <name type="scientific">Hydnum rufescens UP504</name>
    <dbReference type="NCBI Taxonomy" id="1448309"/>
    <lineage>
        <taxon>Eukaryota</taxon>
        <taxon>Fungi</taxon>
        <taxon>Dikarya</taxon>
        <taxon>Basidiomycota</taxon>
        <taxon>Agaricomycotina</taxon>
        <taxon>Agaricomycetes</taxon>
        <taxon>Cantharellales</taxon>
        <taxon>Hydnaceae</taxon>
        <taxon>Hydnum</taxon>
    </lineage>
</organism>
<comment type="caution">
    <text evidence="1">The sequence shown here is derived from an EMBL/GenBank/DDBJ whole genome shotgun (WGS) entry which is preliminary data.</text>
</comment>
<proteinExistence type="predicted"/>
<dbReference type="EMBL" id="MU128959">
    <property type="protein sequence ID" value="KAF9514634.1"/>
    <property type="molecule type" value="Genomic_DNA"/>
</dbReference>
<keyword evidence="2" id="KW-1185">Reference proteome</keyword>
<protein>
    <submittedName>
        <fullName evidence="1">Uncharacterized protein</fullName>
    </submittedName>
</protein>
<dbReference type="AlphaFoldDB" id="A0A9P6AZF5"/>
<evidence type="ECO:0000313" key="1">
    <source>
        <dbReference type="EMBL" id="KAF9514634.1"/>
    </source>
</evidence>
<dbReference type="OrthoDB" id="4760524at2759"/>
<name>A0A9P6AZF5_9AGAM</name>